<proteinExistence type="predicted"/>
<name>A0A4R1HBM0_9GAMM</name>
<feature type="signal peptide" evidence="2">
    <location>
        <begin position="1"/>
        <end position="23"/>
    </location>
</feature>
<sequence>MKMNKTALSAALVLAMGAGSAQADIVKFDWTGTFTMINPNDQTLVNSDFAGNSTKGKQTEITGTMVFNTSQTDSQSTTFDGSTVTYGPGAGAATVNTFDFFGGGPAVAHDITMQAIGDGSGAGPGTLVAGTMLFDWNGTQNIFVEIVLDAAGFFTADMTGVGIGDALTMGPGAVAPDYESRCIDVSFGVCTIALDDPAGGATSWVDETSGNVVNDASAFGQTTLITGGPRFMATVDGNPFASENVTITQPGADGILGTADDIVFTGNRHQDGLSGIRMDNGPFPGFNANFDVATMSLSGFEPAPSAVPVPAAVWLFGSGLVGLVGVARRRKSA</sequence>
<gene>
    <name evidence="3" type="ORF">DFR30_2695</name>
</gene>
<reference evidence="3 4" key="1">
    <citation type="submission" date="2019-03" db="EMBL/GenBank/DDBJ databases">
        <title>Genomic Encyclopedia of Type Strains, Phase IV (KMG-IV): sequencing the most valuable type-strain genomes for metagenomic binning, comparative biology and taxonomic classification.</title>
        <authorList>
            <person name="Goeker M."/>
        </authorList>
    </citation>
    <scope>NUCLEOTIDE SEQUENCE [LARGE SCALE GENOMIC DNA]</scope>
    <source>
        <strain evidence="3 4">DSM 19610</strain>
    </source>
</reference>
<protein>
    <submittedName>
        <fullName evidence="3">Putative secreted protein</fullName>
    </submittedName>
</protein>
<dbReference type="Proteomes" id="UP000295707">
    <property type="component" value="Unassembled WGS sequence"/>
</dbReference>
<keyword evidence="4" id="KW-1185">Reference proteome</keyword>
<evidence type="ECO:0000313" key="3">
    <source>
        <dbReference type="EMBL" id="TCK19384.1"/>
    </source>
</evidence>
<dbReference type="AlphaFoldDB" id="A0A4R1HBM0"/>
<organism evidence="3 4">
    <name type="scientific">Thiogranum longum</name>
    <dbReference type="NCBI Taxonomy" id="1537524"/>
    <lineage>
        <taxon>Bacteria</taxon>
        <taxon>Pseudomonadati</taxon>
        <taxon>Pseudomonadota</taxon>
        <taxon>Gammaproteobacteria</taxon>
        <taxon>Chromatiales</taxon>
        <taxon>Ectothiorhodospiraceae</taxon>
        <taxon>Thiogranum</taxon>
    </lineage>
</organism>
<accession>A0A4R1HBM0</accession>
<keyword evidence="1" id="KW-0472">Membrane</keyword>
<feature type="transmembrane region" description="Helical" evidence="1">
    <location>
        <begin position="307"/>
        <end position="327"/>
    </location>
</feature>
<feature type="chain" id="PRO_5020683496" evidence="2">
    <location>
        <begin position="24"/>
        <end position="333"/>
    </location>
</feature>
<dbReference type="EMBL" id="SMFX01000001">
    <property type="protein sequence ID" value="TCK19384.1"/>
    <property type="molecule type" value="Genomic_DNA"/>
</dbReference>
<comment type="caution">
    <text evidence="3">The sequence shown here is derived from an EMBL/GenBank/DDBJ whole genome shotgun (WGS) entry which is preliminary data.</text>
</comment>
<evidence type="ECO:0000256" key="2">
    <source>
        <dbReference type="SAM" id="SignalP"/>
    </source>
</evidence>
<evidence type="ECO:0000313" key="4">
    <source>
        <dbReference type="Proteomes" id="UP000295707"/>
    </source>
</evidence>
<dbReference type="NCBIfam" id="TIGR03370">
    <property type="entry name" value="VPLPA-CTERM"/>
    <property type="match status" value="1"/>
</dbReference>
<dbReference type="InterPro" id="IPR022472">
    <property type="entry name" value="VPLPA-CTERM"/>
</dbReference>
<keyword evidence="1" id="KW-1133">Transmembrane helix</keyword>
<evidence type="ECO:0000256" key="1">
    <source>
        <dbReference type="SAM" id="Phobius"/>
    </source>
</evidence>
<keyword evidence="2" id="KW-0732">Signal</keyword>
<keyword evidence="1" id="KW-0812">Transmembrane</keyword>